<dbReference type="WBParaSite" id="TCNE_0001330101-mRNA-1">
    <property type="protein sequence ID" value="TCNE_0001330101-mRNA-1"/>
    <property type="gene ID" value="TCNE_0001330101"/>
</dbReference>
<keyword evidence="4" id="KW-1185">Reference proteome</keyword>
<keyword evidence="1" id="KW-0732">Signal</keyword>
<dbReference type="PANTHER" id="PTHR13802">
    <property type="entry name" value="MUCIN 4-RELATED"/>
    <property type="match status" value="1"/>
</dbReference>
<evidence type="ECO:0000313" key="5">
    <source>
        <dbReference type="WBParaSite" id="TCNE_0001330101-mRNA-1"/>
    </source>
</evidence>
<dbReference type="Proteomes" id="UP000050794">
    <property type="component" value="Unassembled WGS sequence"/>
</dbReference>
<reference evidence="3 4" key="2">
    <citation type="submission" date="2018-11" db="EMBL/GenBank/DDBJ databases">
        <authorList>
            <consortium name="Pathogen Informatics"/>
        </authorList>
    </citation>
    <scope>NUCLEOTIDE SEQUENCE [LARGE SCALE GENOMIC DNA]</scope>
</reference>
<reference evidence="5" key="1">
    <citation type="submission" date="2016-06" db="UniProtKB">
        <authorList>
            <consortium name="WormBaseParasite"/>
        </authorList>
    </citation>
    <scope>IDENTIFICATION</scope>
</reference>
<dbReference type="Pfam" id="PF06119">
    <property type="entry name" value="NIDO"/>
    <property type="match status" value="1"/>
</dbReference>
<feature type="domain" description="NIDO" evidence="2">
    <location>
        <begin position="138"/>
        <end position="203"/>
    </location>
</feature>
<evidence type="ECO:0000259" key="2">
    <source>
        <dbReference type="PROSITE" id="PS51220"/>
    </source>
</evidence>
<dbReference type="GO" id="GO:0007160">
    <property type="term" value="P:cell-matrix adhesion"/>
    <property type="evidence" value="ECO:0007669"/>
    <property type="project" value="InterPro"/>
</dbReference>
<dbReference type="InterPro" id="IPR051495">
    <property type="entry name" value="Epithelial_Barrier/Signaling"/>
</dbReference>
<protein>
    <submittedName>
        <fullName evidence="5">NIDO domain-containing protein</fullName>
    </submittedName>
</protein>
<evidence type="ECO:0000313" key="4">
    <source>
        <dbReference type="Proteomes" id="UP000050794"/>
    </source>
</evidence>
<gene>
    <name evidence="3" type="ORF">TCNE_LOCUS13303</name>
</gene>
<proteinExistence type="predicted"/>
<dbReference type="EMBL" id="UYWY01021663">
    <property type="protein sequence ID" value="VDM44624.1"/>
    <property type="molecule type" value="Genomic_DNA"/>
</dbReference>
<dbReference type="AlphaFoldDB" id="A0A183UXT1"/>
<dbReference type="PROSITE" id="PS51220">
    <property type="entry name" value="NIDO"/>
    <property type="match status" value="1"/>
</dbReference>
<accession>A0A183UXT1</accession>
<name>A0A183UXT1_TOXCA</name>
<evidence type="ECO:0000313" key="3">
    <source>
        <dbReference type="EMBL" id="VDM44624.1"/>
    </source>
</evidence>
<dbReference type="InterPro" id="IPR003886">
    <property type="entry name" value="NIDO_dom"/>
</dbReference>
<evidence type="ECO:0000256" key="1">
    <source>
        <dbReference type="SAM" id="SignalP"/>
    </source>
</evidence>
<feature type="signal peptide" evidence="1">
    <location>
        <begin position="1"/>
        <end position="19"/>
    </location>
</feature>
<organism evidence="4 5">
    <name type="scientific">Toxocara canis</name>
    <name type="common">Canine roundworm</name>
    <dbReference type="NCBI Taxonomy" id="6265"/>
    <lineage>
        <taxon>Eukaryota</taxon>
        <taxon>Metazoa</taxon>
        <taxon>Ecdysozoa</taxon>
        <taxon>Nematoda</taxon>
        <taxon>Chromadorea</taxon>
        <taxon>Rhabditida</taxon>
        <taxon>Spirurina</taxon>
        <taxon>Ascaridomorpha</taxon>
        <taxon>Ascaridoidea</taxon>
        <taxon>Toxocaridae</taxon>
        <taxon>Toxocara</taxon>
    </lineage>
</organism>
<sequence length="203" mass="22987">MSVAAALFWVLFLVRRADAMRVDPQRIAARLRIEQEIEMDKARNRNRRQLVTPKEISISITAPLFSSRLFEYGVDAGDQEVPKSLDVGKKIGLVNPLRFYGENYSTLYLLSNGAIGFDSAARAYKANILPSSTKLIAPFWNRNDLKNGGHVYYREITSGRTLERGQSEIRYQYDMIVKVKSCLLVTWEKMQPLGAAPLPDDVS</sequence>
<dbReference type="PANTHER" id="PTHR13802:SF64">
    <property type="entry name" value="DENDRITE EXTENSION DEFECTIVE PROTEIN 1"/>
    <property type="match status" value="1"/>
</dbReference>
<feature type="chain" id="PRO_5044553498" evidence="1">
    <location>
        <begin position="20"/>
        <end position="203"/>
    </location>
</feature>